<protein>
    <submittedName>
        <fullName evidence="1">Uncharacterized protein</fullName>
    </submittedName>
</protein>
<comment type="caution">
    <text evidence="1">The sequence shown here is derived from an EMBL/GenBank/DDBJ whole genome shotgun (WGS) entry which is preliminary data.</text>
</comment>
<name>A0ABR4ETB0_9PEZI</name>
<keyword evidence="2" id="KW-1185">Reference proteome</keyword>
<dbReference type="EMBL" id="JBAWTH010000029">
    <property type="protein sequence ID" value="KAL2285654.1"/>
    <property type="molecule type" value="Genomic_DNA"/>
</dbReference>
<accession>A0ABR4ETB0</accession>
<organism evidence="1 2">
    <name type="scientific">Diaporthe vaccinii</name>
    <dbReference type="NCBI Taxonomy" id="105482"/>
    <lineage>
        <taxon>Eukaryota</taxon>
        <taxon>Fungi</taxon>
        <taxon>Dikarya</taxon>
        <taxon>Ascomycota</taxon>
        <taxon>Pezizomycotina</taxon>
        <taxon>Sordariomycetes</taxon>
        <taxon>Sordariomycetidae</taxon>
        <taxon>Diaporthales</taxon>
        <taxon>Diaporthaceae</taxon>
        <taxon>Diaporthe</taxon>
        <taxon>Diaporthe eres species complex</taxon>
    </lineage>
</organism>
<gene>
    <name evidence="1" type="ORF">FJTKL_07671</name>
</gene>
<evidence type="ECO:0000313" key="1">
    <source>
        <dbReference type="EMBL" id="KAL2285654.1"/>
    </source>
</evidence>
<evidence type="ECO:0000313" key="2">
    <source>
        <dbReference type="Proteomes" id="UP001600888"/>
    </source>
</evidence>
<reference evidence="1 2" key="1">
    <citation type="submission" date="2024-03" db="EMBL/GenBank/DDBJ databases">
        <title>A high-quality draft genome sequence of Diaporthe vaccinii, a causative agent of upright dieback and viscid rot disease in cranberry plants.</title>
        <authorList>
            <person name="Sarrasin M."/>
            <person name="Lang B.F."/>
            <person name="Burger G."/>
        </authorList>
    </citation>
    <scope>NUCLEOTIDE SEQUENCE [LARGE SCALE GENOMIC DNA]</scope>
    <source>
        <strain evidence="1 2">IS7</strain>
    </source>
</reference>
<sequence length="146" mass="15781">MLQYYQTIPPRERGGWGCSTPNPGRKPVITRSGPSFFKPKSKPLPLLPPACVRSQPVADIRQPTASCVPARTHSRALVRVSALRAMPRLALPLSLSLSLLLPSSLVSAFQPSRAKCVTKSAERNAPCPKFTSVGIPFFSVSFSPDP</sequence>
<proteinExistence type="predicted"/>
<dbReference type="Proteomes" id="UP001600888">
    <property type="component" value="Unassembled WGS sequence"/>
</dbReference>